<gene>
    <name evidence="2" type="ORF">BDQ12DRAFT_46181</name>
</gene>
<proteinExistence type="predicted"/>
<reference evidence="2 3" key="1">
    <citation type="journal article" date="2019" name="Nat. Ecol. Evol.">
        <title>Megaphylogeny resolves global patterns of mushroom evolution.</title>
        <authorList>
            <person name="Varga T."/>
            <person name="Krizsan K."/>
            <person name="Foldi C."/>
            <person name="Dima B."/>
            <person name="Sanchez-Garcia M."/>
            <person name="Sanchez-Ramirez S."/>
            <person name="Szollosi G.J."/>
            <person name="Szarkandi J.G."/>
            <person name="Papp V."/>
            <person name="Albert L."/>
            <person name="Andreopoulos W."/>
            <person name="Angelini C."/>
            <person name="Antonin V."/>
            <person name="Barry K.W."/>
            <person name="Bougher N.L."/>
            <person name="Buchanan P."/>
            <person name="Buyck B."/>
            <person name="Bense V."/>
            <person name="Catcheside P."/>
            <person name="Chovatia M."/>
            <person name="Cooper J."/>
            <person name="Damon W."/>
            <person name="Desjardin D."/>
            <person name="Finy P."/>
            <person name="Geml J."/>
            <person name="Haridas S."/>
            <person name="Hughes K."/>
            <person name="Justo A."/>
            <person name="Karasinski D."/>
            <person name="Kautmanova I."/>
            <person name="Kiss B."/>
            <person name="Kocsube S."/>
            <person name="Kotiranta H."/>
            <person name="LaButti K.M."/>
            <person name="Lechner B.E."/>
            <person name="Liimatainen K."/>
            <person name="Lipzen A."/>
            <person name="Lukacs Z."/>
            <person name="Mihaltcheva S."/>
            <person name="Morgado L.N."/>
            <person name="Niskanen T."/>
            <person name="Noordeloos M.E."/>
            <person name="Ohm R.A."/>
            <person name="Ortiz-Santana B."/>
            <person name="Ovrebo C."/>
            <person name="Racz N."/>
            <person name="Riley R."/>
            <person name="Savchenko A."/>
            <person name="Shiryaev A."/>
            <person name="Soop K."/>
            <person name="Spirin V."/>
            <person name="Szebenyi C."/>
            <person name="Tomsovsky M."/>
            <person name="Tulloss R.E."/>
            <person name="Uehling J."/>
            <person name="Grigoriev I.V."/>
            <person name="Vagvolgyi C."/>
            <person name="Papp T."/>
            <person name="Martin F.M."/>
            <person name="Miettinen O."/>
            <person name="Hibbett D.S."/>
            <person name="Nagy L.G."/>
        </authorList>
    </citation>
    <scope>NUCLEOTIDE SEQUENCE [LARGE SCALE GENOMIC DNA]</scope>
    <source>
        <strain evidence="2 3">CBS 166.37</strain>
    </source>
</reference>
<dbReference type="EMBL" id="ML213590">
    <property type="protein sequence ID" value="TFK45039.1"/>
    <property type="molecule type" value="Genomic_DNA"/>
</dbReference>
<sequence length="348" mass="38876">MPVPTPDFVINTFPRAQLVPSNVLDALMAQERDANCILPQLLKTRELEAKGDAYPVKQVWITCSSHSTRGTIVDLVLACAENYTAKKGYPIFINGVNRTILLSNESLITRLRALAKALREAMPISRVYSVFGPELITMPFVDIWTGLTGVYSYSDEPYYAAMQTYCTKNTIGPQRRASVHPELTFDISPADEGDIMAVAALCHGFAEDSDPFILTPEEAIQEAKSLVRNEQVWVHRISRPAQPEHHEIASIVAFTRNSRNNATITKVYTNPKWRRLGCAERLVRAVCKHLLASKDSITLYVAHNNPGAAMVYHRCGFLGLGPNAEPVEGVDRWIEIGFDRQKVQLGHW</sequence>
<evidence type="ECO:0000259" key="1">
    <source>
        <dbReference type="PROSITE" id="PS51186"/>
    </source>
</evidence>
<accession>A0A5C3MHX5</accession>
<dbReference type="Pfam" id="PF00583">
    <property type="entry name" value="Acetyltransf_1"/>
    <property type="match status" value="1"/>
</dbReference>
<dbReference type="InterPro" id="IPR016181">
    <property type="entry name" value="Acyl_CoA_acyltransferase"/>
</dbReference>
<protein>
    <recommendedName>
        <fullName evidence="1">N-acetyltransferase domain-containing protein</fullName>
    </recommendedName>
</protein>
<dbReference type="InterPro" id="IPR000182">
    <property type="entry name" value="GNAT_dom"/>
</dbReference>
<dbReference type="OrthoDB" id="5372118at2759"/>
<dbReference type="PROSITE" id="PS51186">
    <property type="entry name" value="GNAT"/>
    <property type="match status" value="1"/>
</dbReference>
<dbReference type="AlphaFoldDB" id="A0A5C3MHX5"/>
<dbReference type="Proteomes" id="UP000308652">
    <property type="component" value="Unassembled WGS sequence"/>
</dbReference>
<name>A0A5C3MHX5_9AGAR</name>
<evidence type="ECO:0000313" key="3">
    <source>
        <dbReference type="Proteomes" id="UP000308652"/>
    </source>
</evidence>
<dbReference type="GO" id="GO:0016747">
    <property type="term" value="F:acyltransferase activity, transferring groups other than amino-acyl groups"/>
    <property type="evidence" value="ECO:0007669"/>
    <property type="project" value="InterPro"/>
</dbReference>
<feature type="domain" description="N-acetyltransferase" evidence="1">
    <location>
        <begin position="185"/>
        <end position="339"/>
    </location>
</feature>
<dbReference type="SUPFAM" id="SSF55729">
    <property type="entry name" value="Acyl-CoA N-acyltransferases (Nat)"/>
    <property type="match status" value="1"/>
</dbReference>
<organism evidence="2 3">
    <name type="scientific">Crucibulum laeve</name>
    <dbReference type="NCBI Taxonomy" id="68775"/>
    <lineage>
        <taxon>Eukaryota</taxon>
        <taxon>Fungi</taxon>
        <taxon>Dikarya</taxon>
        <taxon>Basidiomycota</taxon>
        <taxon>Agaricomycotina</taxon>
        <taxon>Agaricomycetes</taxon>
        <taxon>Agaricomycetidae</taxon>
        <taxon>Agaricales</taxon>
        <taxon>Agaricineae</taxon>
        <taxon>Nidulariaceae</taxon>
        <taxon>Crucibulum</taxon>
    </lineage>
</organism>
<evidence type="ECO:0000313" key="2">
    <source>
        <dbReference type="EMBL" id="TFK45039.1"/>
    </source>
</evidence>
<keyword evidence="3" id="KW-1185">Reference proteome</keyword>
<dbReference type="Gene3D" id="3.40.630.30">
    <property type="match status" value="1"/>
</dbReference>